<evidence type="ECO:0000313" key="2">
    <source>
        <dbReference type="EMBL" id="CCG02775.1"/>
    </source>
</evidence>
<evidence type="ECO:0000256" key="1">
    <source>
        <dbReference type="SAM" id="MobiDB-lite"/>
    </source>
</evidence>
<dbReference type="Proteomes" id="UP000007517">
    <property type="component" value="Chromosome"/>
</dbReference>
<organism evidence="2 3">
    <name type="scientific">Blastococcus saxobsidens (strain DD2)</name>
    <dbReference type="NCBI Taxonomy" id="1146883"/>
    <lineage>
        <taxon>Bacteria</taxon>
        <taxon>Bacillati</taxon>
        <taxon>Actinomycetota</taxon>
        <taxon>Actinomycetes</taxon>
        <taxon>Geodermatophilales</taxon>
        <taxon>Geodermatophilaceae</taxon>
        <taxon>Blastococcus</taxon>
    </lineage>
</organism>
<dbReference type="HOGENOM" id="CLU_2393947_0_0_11"/>
<name>H6RQ06_BLASD</name>
<dbReference type="KEGG" id="bsd:BLASA_1858"/>
<protein>
    <submittedName>
        <fullName evidence="2">Uncharacterized protein</fullName>
    </submittedName>
</protein>
<proteinExistence type="predicted"/>
<reference evidence="3" key="2">
    <citation type="submission" date="2012-02" db="EMBL/GenBank/DDBJ databases">
        <title>Complete genome sequence of Blastococcus saxobsidens strain DD2.</title>
        <authorList>
            <person name="Genoscope."/>
        </authorList>
    </citation>
    <scope>NUCLEOTIDE SEQUENCE [LARGE SCALE GENOMIC DNA]</scope>
    <source>
        <strain evidence="3">DD2</strain>
    </source>
</reference>
<gene>
    <name evidence="2" type="ordered locus">BLASA_1858</name>
</gene>
<sequence>MLHSHVVAARLYQRVSWPLVGQLPVRAAIEIRQFHSHEDPFRSAVPGSGREVGAFGADSNTWRSGQTAHPPAAEHAAAASAATQTGDGGEDGR</sequence>
<accession>H6RQ06</accession>
<evidence type="ECO:0000313" key="3">
    <source>
        <dbReference type="Proteomes" id="UP000007517"/>
    </source>
</evidence>
<feature type="compositionally biased region" description="Polar residues" evidence="1">
    <location>
        <begin position="58"/>
        <end position="67"/>
    </location>
</feature>
<reference evidence="2 3" key="1">
    <citation type="journal article" date="2012" name="J. Bacteriol.">
        <title>Genome Sequence of Blastococcus saxobsidens DD2, a Stone-Inhabiting Bacterium.</title>
        <authorList>
            <person name="Chouaia B."/>
            <person name="Crotti E."/>
            <person name="Brusetti L."/>
            <person name="Daffonchio D."/>
            <person name="Essoussi I."/>
            <person name="Nouioui I."/>
            <person name="Sbissi I."/>
            <person name="Ghodhbane-Gtari F."/>
            <person name="Gtari M."/>
            <person name="Vacherie B."/>
            <person name="Barbe V."/>
            <person name="Medigue C."/>
            <person name="Gury J."/>
            <person name="Pujic P."/>
            <person name="Normand P."/>
        </authorList>
    </citation>
    <scope>NUCLEOTIDE SEQUENCE [LARGE SCALE GENOMIC DNA]</scope>
    <source>
        <strain evidence="2 3">DD2</strain>
    </source>
</reference>
<dbReference type="EMBL" id="FO117623">
    <property type="protein sequence ID" value="CCG02775.1"/>
    <property type="molecule type" value="Genomic_DNA"/>
</dbReference>
<dbReference type="AlphaFoldDB" id="H6RQ06"/>
<feature type="region of interest" description="Disordered" evidence="1">
    <location>
        <begin position="42"/>
        <end position="93"/>
    </location>
</feature>
<feature type="compositionally biased region" description="Low complexity" evidence="1">
    <location>
        <begin position="68"/>
        <end position="82"/>
    </location>
</feature>
<keyword evidence="3" id="KW-1185">Reference proteome</keyword>